<feature type="signal peptide" evidence="1">
    <location>
        <begin position="1"/>
        <end position="23"/>
    </location>
</feature>
<sequence>MKTFTQLSTAAALALALLTPALAADAISGDVKKVDEANAKITLHHGPAKSLGMDEAMTMVYRVKDAAMLKGLKAGDKVKFEAIEEPSGYTVTEIEKGK</sequence>
<accession>A0ABS5GHJ3</accession>
<evidence type="ECO:0000313" key="3">
    <source>
        <dbReference type="Proteomes" id="UP001314635"/>
    </source>
</evidence>
<protein>
    <submittedName>
        <fullName evidence="2">Copper-binding protein</fullName>
    </submittedName>
</protein>
<name>A0ABS5GHJ3_9BRAD</name>
<dbReference type="Gene3D" id="2.40.50.320">
    <property type="entry name" value="Copper binding periplasmic protein CusF"/>
    <property type="match status" value="1"/>
</dbReference>
<gene>
    <name evidence="2" type="ORF">JQ619_33190</name>
</gene>
<keyword evidence="1" id="KW-0732">Signal</keyword>
<dbReference type="EMBL" id="JAFCLK010000044">
    <property type="protein sequence ID" value="MBR1140620.1"/>
    <property type="molecule type" value="Genomic_DNA"/>
</dbReference>
<evidence type="ECO:0000256" key="1">
    <source>
        <dbReference type="SAM" id="SignalP"/>
    </source>
</evidence>
<evidence type="ECO:0000313" key="2">
    <source>
        <dbReference type="EMBL" id="MBR1140620.1"/>
    </source>
</evidence>
<comment type="caution">
    <text evidence="2">The sequence shown here is derived from an EMBL/GenBank/DDBJ whole genome shotgun (WGS) entry which is preliminary data.</text>
</comment>
<dbReference type="InterPro" id="IPR021647">
    <property type="entry name" value="CusF_Ec"/>
</dbReference>
<dbReference type="Pfam" id="PF11604">
    <property type="entry name" value="CusF_Ec"/>
    <property type="match status" value="1"/>
</dbReference>
<dbReference type="RefSeq" id="WP_172237360.1">
    <property type="nucleotide sequence ID" value="NZ_JABFDP010000016.1"/>
</dbReference>
<organism evidence="2 3">
    <name type="scientific">Bradyrhizobium denitrificans</name>
    <dbReference type="NCBI Taxonomy" id="2734912"/>
    <lineage>
        <taxon>Bacteria</taxon>
        <taxon>Pseudomonadati</taxon>
        <taxon>Pseudomonadota</taxon>
        <taxon>Alphaproteobacteria</taxon>
        <taxon>Hyphomicrobiales</taxon>
        <taxon>Nitrobacteraceae</taxon>
        <taxon>Bradyrhizobium</taxon>
    </lineage>
</organism>
<keyword evidence="3" id="KW-1185">Reference proteome</keyword>
<dbReference type="InterPro" id="IPR042230">
    <property type="entry name" value="CusF_sf"/>
</dbReference>
<feature type="chain" id="PRO_5045796060" evidence="1">
    <location>
        <begin position="24"/>
        <end position="98"/>
    </location>
</feature>
<proteinExistence type="predicted"/>
<reference evidence="3" key="1">
    <citation type="journal article" date="2021" name="ISME J.">
        <title>Evolutionary origin and ecological implication of a unique nif island in free-living Bradyrhizobium lineages.</title>
        <authorList>
            <person name="Tao J."/>
        </authorList>
    </citation>
    <scope>NUCLEOTIDE SEQUENCE [LARGE SCALE GENOMIC DNA]</scope>
    <source>
        <strain evidence="3">SZCCT0094</strain>
    </source>
</reference>
<dbReference type="Proteomes" id="UP001314635">
    <property type="component" value="Unassembled WGS sequence"/>
</dbReference>